<dbReference type="EMBL" id="KL367510">
    <property type="protein sequence ID" value="KFD67856.1"/>
    <property type="molecule type" value="Genomic_DNA"/>
</dbReference>
<proteinExistence type="predicted"/>
<dbReference type="AlphaFoldDB" id="A0A085MPE7"/>
<name>A0A085MPE7_9BILA</name>
<dbReference type="EMBL" id="KL363182">
    <property type="protein sequence ID" value="KFD59093.1"/>
    <property type="molecule type" value="Genomic_DNA"/>
</dbReference>
<dbReference type="Proteomes" id="UP000030758">
    <property type="component" value="Unassembled WGS sequence"/>
</dbReference>
<evidence type="ECO:0008006" key="4">
    <source>
        <dbReference type="Google" id="ProtNLM"/>
    </source>
</evidence>
<evidence type="ECO:0000313" key="1">
    <source>
        <dbReference type="EMBL" id="KFD59093.1"/>
    </source>
</evidence>
<dbReference type="Proteomes" id="UP000030764">
    <property type="component" value="Unassembled WGS sequence"/>
</dbReference>
<accession>A0A085MPE7</accession>
<protein>
    <recommendedName>
        <fullName evidence="4">ISXO2-like transposase domain-containing protein</fullName>
    </recommendedName>
</protein>
<evidence type="ECO:0000313" key="2">
    <source>
        <dbReference type="EMBL" id="KFD67856.1"/>
    </source>
</evidence>
<sequence length="202" mass="22415">MLVRLVVVVCIENNVQMFTGAANTKHTFGTEYSVLDVAVIPVSSSDNRTWIIPHVFARRDSGVCNCQTCVESIEQSDLTACCAIDVVVLDSRRYANFVSYSESRITFIWGSTFRIERLPIRTADNGSSVASAQNPECFLVLIGNHGSEMYIPVICQYVRPGSTVISDEWRGYLALSDEDSLTCVNQPIGFIHLVTRKHAQTV</sequence>
<organism evidence="1 3">
    <name type="scientific">Trichuris suis</name>
    <name type="common">pig whipworm</name>
    <dbReference type="NCBI Taxonomy" id="68888"/>
    <lineage>
        <taxon>Eukaryota</taxon>
        <taxon>Metazoa</taxon>
        <taxon>Ecdysozoa</taxon>
        <taxon>Nematoda</taxon>
        <taxon>Enoplea</taxon>
        <taxon>Dorylaimia</taxon>
        <taxon>Trichinellida</taxon>
        <taxon>Trichuridae</taxon>
        <taxon>Trichuris</taxon>
    </lineage>
</organism>
<reference evidence="1 3" key="1">
    <citation type="journal article" date="2014" name="Nat. Genet.">
        <title>Genome and transcriptome of the porcine whipworm Trichuris suis.</title>
        <authorList>
            <person name="Jex A.R."/>
            <person name="Nejsum P."/>
            <person name="Schwarz E.M."/>
            <person name="Hu L."/>
            <person name="Young N.D."/>
            <person name="Hall R.S."/>
            <person name="Korhonen P.K."/>
            <person name="Liao S."/>
            <person name="Thamsborg S."/>
            <person name="Xia J."/>
            <person name="Xu P."/>
            <person name="Wang S."/>
            <person name="Scheerlinck J.P."/>
            <person name="Hofmann A."/>
            <person name="Sternberg P.W."/>
            <person name="Wang J."/>
            <person name="Gasser R.B."/>
        </authorList>
    </citation>
    <scope>NUCLEOTIDE SEQUENCE [LARGE SCALE GENOMIC DNA]</scope>
    <source>
        <strain evidence="2">DCEP-RM93F</strain>
        <strain evidence="1">DCEP-RM93M</strain>
    </source>
</reference>
<keyword evidence="3" id="KW-1185">Reference proteome</keyword>
<evidence type="ECO:0000313" key="3">
    <source>
        <dbReference type="Proteomes" id="UP000030764"/>
    </source>
</evidence>
<gene>
    <name evidence="1" type="ORF">M513_00256</name>
    <name evidence="2" type="ORF">M514_00256</name>
</gene>